<dbReference type="InterPro" id="IPR057326">
    <property type="entry name" value="KR_dom"/>
</dbReference>
<dbReference type="SUPFAM" id="SSF51735">
    <property type="entry name" value="NAD(P)-binding Rossmann-fold domains"/>
    <property type="match status" value="1"/>
</dbReference>
<dbReference type="PRINTS" id="PR00081">
    <property type="entry name" value="GDHRDH"/>
</dbReference>
<evidence type="ECO:0000256" key="1">
    <source>
        <dbReference type="ARBA" id="ARBA00006484"/>
    </source>
</evidence>
<comment type="caution">
    <text evidence="4">The sequence shown here is derived from an EMBL/GenBank/DDBJ whole genome shotgun (WGS) entry which is preliminary data.</text>
</comment>
<dbReference type="PANTHER" id="PTHR43477:SF1">
    <property type="entry name" value="DIHYDROANTICAPSIN 7-DEHYDROGENASE"/>
    <property type="match status" value="1"/>
</dbReference>
<evidence type="ECO:0000259" key="3">
    <source>
        <dbReference type="SMART" id="SM00822"/>
    </source>
</evidence>
<dbReference type="InterPro" id="IPR051122">
    <property type="entry name" value="SDR_DHRS6-like"/>
</dbReference>
<keyword evidence="5" id="KW-1185">Reference proteome</keyword>
<reference evidence="4 5" key="1">
    <citation type="submission" date="2023-07" db="EMBL/GenBank/DDBJ databases">
        <title>Genomic Encyclopedia of Type Strains, Phase IV (KMG-IV): sequencing the most valuable type-strain genomes for metagenomic binning, comparative biology and taxonomic classification.</title>
        <authorList>
            <person name="Goeker M."/>
        </authorList>
    </citation>
    <scope>NUCLEOTIDE SEQUENCE [LARGE SCALE GENOMIC DNA]</scope>
    <source>
        <strain evidence="4 5">DSM 5896</strain>
    </source>
</reference>
<dbReference type="EMBL" id="JAUSVK010000001">
    <property type="protein sequence ID" value="MDQ0391792.1"/>
    <property type="molecule type" value="Genomic_DNA"/>
</dbReference>
<dbReference type="InterPro" id="IPR036291">
    <property type="entry name" value="NAD(P)-bd_dom_sf"/>
</dbReference>
<evidence type="ECO:0000313" key="5">
    <source>
        <dbReference type="Proteomes" id="UP001237448"/>
    </source>
</evidence>
<name>A0ABU0FB00_9HYPH</name>
<feature type="domain" description="Ketoreductase" evidence="3">
    <location>
        <begin position="8"/>
        <end position="173"/>
    </location>
</feature>
<dbReference type="InterPro" id="IPR002347">
    <property type="entry name" value="SDR_fam"/>
</dbReference>
<evidence type="ECO:0000256" key="2">
    <source>
        <dbReference type="ARBA" id="ARBA00023002"/>
    </source>
</evidence>
<keyword evidence="2" id="KW-0560">Oxidoreductase</keyword>
<dbReference type="Pfam" id="PF13561">
    <property type="entry name" value="adh_short_C2"/>
    <property type="match status" value="1"/>
</dbReference>
<comment type="similarity">
    <text evidence="1">Belongs to the short-chain dehydrogenases/reductases (SDR) family.</text>
</comment>
<dbReference type="CDD" id="cd05233">
    <property type="entry name" value="SDR_c"/>
    <property type="match status" value="1"/>
</dbReference>
<organism evidence="4 5">
    <name type="scientific">Labrys monachus</name>
    <dbReference type="NCBI Taxonomy" id="217067"/>
    <lineage>
        <taxon>Bacteria</taxon>
        <taxon>Pseudomonadati</taxon>
        <taxon>Pseudomonadota</taxon>
        <taxon>Alphaproteobacteria</taxon>
        <taxon>Hyphomicrobiales</taxon>
        <taxon>Xanthobacteraceae</taxon>
        <taxon>Labrys</taxon>
    </lineage>
</organism>
<accession>A0ABU0FB00</accession>
<dbReference type="PANTHER" id="PTHR43477">
    <property type="entry name" value="DIHYDROANTICAPSIN 7-DEHYDROGENASE"/>
    <property type="match status" value="1"/>
</dbReference>
<dbReference type="SMART" id="SM00822">
    <property type="entry name" value="PKS_KR"/>
    <property type="match status" value="1"/>
</dbReference>
<dbReference type="Gene3D" id="3.40.50.720">
    <property type="entry name" value="NAD(P)-binding Rossmann-like Domain"/>
    <property type="match status" value="1"/>
</dbReference>
<protein>
    <submittedName>
        <fullName evidence="4">NAD(P)-dependent dehydrogenase (Short-subunit alcohol dehydrogenase family)</fullName>
    </submittedName>
</protein>
<dbReference type="RefSeq" id="WP_307424676.1">
    <property type="nucleotide sequence ID" value="NZ_JAUSVK010000001.1"/>
</dbReference>
<proteinExistence type="inferred from homology"/>
<sequence>MSSARKPGTVLITGGTGGIGSALVETFRGFGDEVWFTDPGTPPATTGTGPGLRAFQLDLTSYASVQQFVADLPGTPDILIHNAALGSATVKRLTEAAHEQDRLMFQVNAVGILWLNRLLVPRMVARNSGKIVLFSSVGGGITIFPGFSYADAMSKAAVATLGRALAADLAPTGVDVFTVCPGATRTPMFEASTLAALSPQQRRDLIGSLPGGRLVEPAEIADLVAYMCTDAGKILRGAVIDASLGLGVNPGMLAEGSRAGAAGMAR</sequence>
<evidence type="ECO:0000313" key="4">
    <source>
        <dbReference type="EMBL" id="MDQ0391792.1"/>
    </source>
</evidence>
<gene>
    <name evidence="4" type="ORF">J3R73_001584</name>
</gene>
<dbReference type="Proteomes" id="UP001237448">
    <property type="component" value="Unassembled WGS sequence"/>
</dbReference>